<sequence length="154" mass="16950">MQEYAQILADFGRERLYKVRPEAAYQGGSLFISDYEASLLGRDFTELLVASGFRKLRSPRGPVHQDVQAKRIQRVRPRPPQSSIPSPAPSSMPSVPSTVIRNLDADLEFTSSRSNLSSHRSVPERGSSAQSSSMFETSGGSIDGKCHLRNPDIS</sequence>
<dbReference type="EMBL" id="NCKW01001008">
    <property type="protein sequence ID" value="POM79800.1"/>
    <property type="molecule type" value="Genomic_DNA"/>
</dbReference>
<comment type="caution">
    <text evidence="2">The sequence shown here is derived from an EMBL/GenBank/DDBJ whole genome shotgun (WGS) entry which is preliminary data.</text>
</comment>
<gene>
    <name evidence="2" type="ORF">PHPALM_2447</name>
</gene>
<feature type="compositionally biased region" description="Pro residues" evidence="1">
    <location>
        <begin position="78"/>
        <end position="90"/>
    </location>
</feature>
<feature type="region of interest" description="Disordered" evidence="1">
    <location>
        <begin position="55"/>
        <end position="154"/>
    </location>
</feature>
<evidence type="ECO:0000313" key="2">
    <source>
        <dbReference type="EMBL" id="POM79800.1"/>
    </source>
</evidence>
<feature type="compositionally biased region" description="Low complexity" evidence="1">
    <location>
        <begin position="111"/>
        <end position="120"/>
    </location>
</feature>
<accession>A0A2P4YPS5</accession>
<keyword evidence="3" id="KW-1185">Reference proteome</keyword>
<evidence type="ECO:0000313" key="3">
    <source>
        <dbReference type="Proteomes" id="UP000237271"/>
    </source>
</evidence>
<organism evidence="2 3">
    <name type="scientific">Phytophthora palmivora</name>
    <dbReference type="NCBI Taxonomy" id="4796"/>
    <lineage>
        <taxon>Eukaryota</taxon>
        <taxon>Sar</taxon>
        <taxon>Stramenopiles</taxon>
        <taxon>Oomycota</taxon>
        <taxon>Peronosporomycetes</taxon>
        <taxon>Peronosporales</taxon>
        <taxon>Peronosporaceae</taxon>
        <taxon>Phytophthora</taxon>
    </lineage>
</organism>
<dbReference type="AlphaFoldDB" id="A0A2P4YPS5"/>
<dbReference type="Proteomes" id="UP000237271">
    <property type="component" value="Unassembled WGS sequence"/>
</dbReference>
<feature type="compositionally biased region" description="Basic and acidic residues" evidence="1">
    <location>
        <begin position="144"/>
        <end position="154"/>
    </location>
</feature>
<reference evidence="2 3" key="1">
    <citation type="journal article" date="2017" name="Genome Biol. Evol.">
        <title>Phytophthora megakarya and P. palmivora, closely related causal agents of cacao black pod rot, underwent increases in genome sizes and gene numbers by different mechanisms.</title>
        <authorList>
            <person name="Ali S.S."/>
            <person name="Shao J."/>
            <person name="Lary D.J."/>
            <person name="Kronmiller B."/>
            <person name="Shen D."/>
            <person name="Strem M.D."/>
            <person name="Amoako-Attah I."/>
            <person name="Akrofi A.Y."/>
            <person name="Begoude B.A."/>
            <person name="Ten Hoopen G.M."/>
            <person name="Coulibaly K."/>
            <person name="Kebe B.I."/>
            <person name="Melnick R.L."/>
            <person name="Guiltinan M.J."/>
            <person name="Tyler B.M."/>
            <person name="Meinhardt L.W."/>
            <person name="Bailey B.A."/>
        </authorList>
    </citation>
    <scope>NUCLEOTIDE SEQUENCE [LARGE SCALE GENOMIC DNA]</scope>
    <source>
        <strain evidence="3">sbr112.9</strain>
    </source>
</reference>
<feature type="compositionally biased region" description="Polar residues" evidence="1">
    <location>
        <begin position="127"/>
        <end position="140"/>
    </location>
</feature>
<protein>
    <submittedName>
        <fullName evidence="2">Uncharacterized protein</fullName>
    </submittedName>
</protein>
<name>A0A2P4YPS5_9STRA</name>
<proteinExistence type="predicted"/>
<evidence type="ECO:0000256" key="1">
    <source>
        <dbReference type="SAM" id="MobiDB-lite"/>
    </source>
</evidence>